<evidence type="ECO:0000256" key="1">
    <source>
        <dbReference type="SAM" id="MobiDB-lite"/>
    </source>
</evidence>
<comment type="caution">
    <text evidence="2">The sequence shown here is derived from an EMBL/GenBank/DDBJ whole genome shotgun (WGS) entry which is preliminary data.</text>
</comment>
<organism evidence="2 3">
    <name type="scientific">Paenibacillus melissococcoides</name>
    <dbReference type="NCBI Taxonomy" id="2912268"/>
    <lineage>
        <taxon>Bacteria</taxon>
        <taxon>Bacillati</taxon>
        <taxon>Bacillota</taxon>
        <taxon>Bacilli</taxon>
        <taxon>Bacillales</taxon>
        <taxon>Paenibacillaceae</taxon>
        <taxon>Paenibacillus</taxon>
    </lineage>
</organism>
<evidence type="ECO:0000313" key="2">
    <source>
        <dbReference type="EMBL" id="CAH8244957.1"/>
    </source>
</evidence>
<feature type="region of interest" description="Disordered" evidence="1">
    <location>
        <begin position="1"/>
        <end position="22"/>
    </location>
</feature>
<sequence>MIAHQENQNRRERPQLDEQEWEGINSHLQRSMMEGEEITLNVYDPFDKRVVRGTVVDIDMLGQRVRIRTENEERHWIRAEDILGVID</sequence>
<protein>
    <submittedName>
        <fullName evidence="2">YolD-like family protein</fullName>
    </submittedName>
</protein>
<gene>
    <name evidence="2" type="ORF">WJ0W_002187</name>
</gene>
<keyword evidence="3" id="KW-1185">Reference proteome</keyword>
<evidence type="ECO:0000313" key="3">
    <source>
        <dbReference type="Proteomes" id="UP001154322"/>
    </source>
</evidence>
<reference evidence="2" key="1">
    <citation type="submission" date="2022-06" db="EMBL/GenBank/DDBJ databases">
        <authorList>
            <person name="Dietemann V."/>
            <person name="Ory F."/>
            <person name="Dainat B."/>
            <person name="Oberhansli S."/>
        </authorList>
    </citation>
    <scope>NUCLEOTIDE SEQUENCE</scope>
    <source>
        <strain evidence="2">Ena-SAMPLE-TAB-26-04-2022-14:26:32:270-5432</strain>
    </source>
</reference>
<name>A0ABM9G083_9BACL</name>
<proteinExistence type="predicted"/>
<dbReference type="Proteomes" id="UP001154322">
    <property type="component" value="Unassembled WGS sequence"/>
</dbReference>
<dbReference type="RefSeq" id="WP_249725576.1">
    <property type="nucleotide sequence ID" value="NZ_AP031286.1"/>
</dbReference>
<dbReference type="InterPro" id="IPR014962">
    <property type="entry name" value="YolD"/>
</dbReference>
<dbReference type="EMBL" id="CALYLO010000002">
    <property type="protein sequence ID" value="CAH8244957.1"/>
    <property type="molecule type" value="Genomic_DNA"/>
</dbReference>
<dbReference type="Pfam" id="PF08863">
    <property type="entry name" value="YolD"/>
    <property type="match status" value="1"/>
</dbReference>
<accession>A0ABM9G083</accession>
<feature type="compositionally biased region" description="Basic and acidic residues" evidence="1">
    <location>
        <begin position="7"/>
        <end position="16"/>
    </location>
</feature>